<keyword evidence="3" id="KW-1185">Reference proteome</keyword>
<keyword evidence="1" id="KW-0472">Membrane</keyword>
<evidence type="ECO:0000313" key="2">
    <source>
        <dbReference type="EMBL" id="KRZ26997.1"/>
    </source>
</evidence>
<comment type="caution">
    <text evidence="2">The sequence shown here is derived from an EMBL/GenBank/DDBJ whole genome shotgun (WGS) entry which is preliminary data.</text>
</comment>
<accession>A0A0V1IXN4</accession>
<gene>
    <name evidence="2" type="ORF">T4B_11163</name>
</gene>
<dbReference type="EMBL" id="JYDS01000077">
    <property type="protein sequence ID" value="KRZ26997.1"/>
    <property type="molecule type" value="Genomic_DNA"/>
</dbReference>
<sequence>MKHFQKLLCLVLVVLHFREIENFRRQICAVNKENGLVSQLGIQKQARGLLALRSSWRWMKNIIIIIVITLQSRAEQAEMCMCMQHLRVHVYCLNAFALGQSALPCLLPLPLLMLLLLLLLLLLAALRSRQPDLFRLFVPQATAVLVGSGGGGCQFA</sequence>
<reference evidence="2 3" key="1">
    <citation type="submission" date="2015-01" db="EMBL/GenBank/DDBJ databases">
        <title>Evolution of Trichinella species and genotypes.</title>
        <authorList>
            <person name="Korhonen P.K."/>
            <person name="Edoardo P."/>
            <person name="Giuseppe L.R."/>
            <person name="Gasser R.B."/>
        </authorList>
    </citation>
    <scope>NUCLEOTIDE SEQUENCE [LARGE SCALE GENOMIC DNA]</scope>
    <source>
        <strain evidence="2">ISS588</strain>
    </source>
</reference>
<dbReference type="AlphaFoldDB" id="A0A0V1IXN4"/>
<keyword evidence="1" id="KW-0812">Transmembrane</keyword>
<evidence type="ECO:0000256" key="1">
    <source>
        <dbReference type="SAM" id="Phobius"/>
    </source>
</evidence>
<organism evidence="2 3">
    <name type="scientific">Trichinella pseudospiralis</name>
    <name type="common">Parasitic roundworm</name>
    <dbReference type="NCBI Taxonomy" id="6337"/>
    <lineage>
        <taxon>Eukaryota</taxon>
        <taxon>Metazoa</taxon>
        <taxon>Ecdysozoa</taxon>
        <taxon>Nematoda</taxon>
        <taxon>Enoplea</taxon>
        <taxon>Dorylaimia</taxon>
        <taxon>Trichinellida</taxon>
        <taxon>Trichinellidae</taxon>
        <taxon>Trichinella</taxon>
    </lineage>
</organism>
<dbReference type="Proteomes" id="UP000054805">
    <property type="component" value="Unassembled WGS sequence"/>
</dbReference>
<protein>
    <submittedName>
        <fullName evidence="2">Uncharacterized protein</fullName>
    </submittedName>
</protein>
<name>A0A0V1IXN4_TRIPS</name>
<keyword evidence="1" id="KW-1133">Transmembrane helix</keyword>
<evidence type="ECO:0000313" key="3">
    <source>
        <dbReference type="Proteomes" id="UP000054805"/>
    </source>
</evidence>
<proteinExistence type="predicted"/>
<feature type="transmembrane region" description="Helical" evidence="1">
    <location>
        <begin position="109"/>
        <end position="126"/>
    </location>
</feature>